<dbReference type="EMBL" id="FOIB01000006">
    <property type="protein sequence ID" value="SEU20648.1"/>
    <property type="molecule type" value="Genomic_DNA"/>
</dbReference>
<organism evidence="2 3">
    <name type="scientific">Myxococcus fulvus</name>
    <dbReference type="NCBI Taxonomy" id="33"/>
    <lineage>
        <taxon>Bacteria</taxon>
        <taxon>Pseudomonadati</taxon>
        <taxon>Myxococcota</taxon>
        <taxon>Myxococcia</taxon>
        <taxon>Myxococcales</taxon>
        <taxon>Cystobacterineae</taxon>
        <taxon>Myxococcaceae</taxon>
        <taxon>Myxococcus</taxon>
    </lineage>
</organism>
<evidence type="ECO:0000313" key="3">
    <source>
        <dbReference type="Proteomes" id="UP000183760"/>
    </source>
</evidence>
<dbReference type="Proteomes" id="UP000183760">
    <property type="component" value="Unassembled WGS sequence"/>
</dbReference>
<feature type="region of interest" description="Disordered" evidence="1">
    <location>
        <begin position="1"/>
        <end position="32"/>
    </location>
</feature>
<name>A0ABY1CLH4_MYXFU</name>
<reference evidence="2 3" key="1">
    <citation type="submission" date="2016-10" db="EMBL/GenBank/DDBJ databases">
        <authorList>
            <person name="Varghese N."/>
            <person name="Submissions S."/>
        </authorList>
    </citation>
    <scope>NUCLEOTIDE SEQUENCE [LARGE SCALE GENOMIC DNA]</scope>
    <source>
        <strain evidence="2 3">DSM 16525</strain>
    </source>
</reference>
<evidence type="ECO:0000256" key="1">
    <source>
        <dbReference type="SAM" id="MobiDB-lite"/>
    </source>
</evidence>
<gene>
    <name evidence="2" type="ORF">SAMN05443572_106164</name>
</gene>
<sequence length="32" mass="3804">MNPLPRAGQARTTSQTRRERTNHRVPPDWENM</sequence>
<protein>
    <submittedName>
        <fullName evidence="2">Uncharacterized protein</fullName>
    </submittedName>
</protein>
<evidence type="ECO:0000313" key="2">
    <source>
        <dbReference type="EMBL" id="SEU20648.1"/>
    </source>
</evidence>
<accession>A0ABY1CLH4</accession>
<comment type="caution">
    <text evidence="2">The sequence shown here is derived from an EMBL/GenBank/DDBJ whole genome shotgun (WGS) entry which is preliminary data.</text>
</comment>
<proteinExistence type="predicted"/>
<keyword evidence="3" id="KW-1185">Reference proteome</keyword>